<keyword evidence="6" id="KW-0963">Cytoplasm</keyword>
<keyword evidence="9" id="KW-0479">Metal-binding</keyword>
<comment type="subcellular location">
    <subcellularLocation>
        <location evidence="3">Cytoplasm</location>
        <location evidence="3">Cytoskeleton</location>
        <location evidence="3">Cilium basal body</location>
    </subcellularLocation>
    <subcellularLocation>
        <location evidence="2">Cytoplasm</location>
        <location evidence="2">Cytoskeleton</location>
        <location evidence="2">Microtubule organizing center</location>
        <location evidence="2">Centrosome</location>
        <location evidence="2">Centriole</location>
    </subcellularLocation>
    <subcellularLocation>
        <location evidence="4">Cytoplasm</location>
        <location evidence="4">Cytosol</location>
    </subcellularLocation>
</comment>
<evidence type="ECO:0000256" key="10">
    <source>
        <dbReference type="ARBA" id="ARBA00022801"/>
    </source>
</evidence>
<dbReference type="FunFam" id="3.40.630.10:FF:000011">
    <property type="entry name" value="cytosolic carboxypeptidase 2 isoform X1"/>
    <property type="match status" value="1"/>
</dbReference>
<dbReference type="SUPFAM" id="SSF53187">
    <property type="entry name" value="Zn-dependent exopeptidases"/>
    <property type="match status" value="1"/>
</dbReference>
<dbReference type="PROSITE" id="PS52035">
    <property type="entry name" value="PEPTIDASE_M14"/>
    <property type="match status" value="1"/>
</dbReference>
<keyword evidence="8" id="KW-0645">Protease</keyword>
<keyword evidence="7" id="KW-0121">Carboxypeptidase</keyword>
<name>A0A9Q1ESG8_SYNKA</name>
<evidence type="ECO:0000256" key="17">
    <source>
        <dbReference type="ARBA" id="ARBA00043071"/>
    </source>
</evidence>
<dbReference type="InterPro" id="IPR040626">
    <property type="entry name" value="Pepdidase_M14_N"/>
</dbReference>
<evidence type="ECO:0000256" key="8">
    <source>
        <dbReference type="ARBA" id="ARBA00022670"/>
    </source>
</evidence>
<keyword evidence="23" id="KW-1185">Reference proteome</keyword>
<feature type="compositionally biased region" description="Basic and acidic residues" evidence="20">
    <location>
        <begin position="921"/>
        <end position="930"/>
    </location>
</feature>
<proteinExistence type="inferred from homology"/>
<feature type="region of interest" description="Disordered" evidence="20">
    <location>
        <begin position="686"/>
        <end position="705"/>
    </location>
</feature>
<evidence type="ECO:0000256" key="6">
    <source>
        <dbReference type="ARBA" id="ARBA00022490"/>
    </source>
</evidence>
<evidence type="ECO:0000256" key="5">
    <source>
        <dbReference type="ARBA" id="ARBA00005988"/>
    </source>
</evidence>
<evidence type="ECO:0000256" key="1">
    <source>
        <dbReference type="ARBA" id="ARBA00001947"/>
    </source>
</evidence>
<dbReference type="GO" id="GO:0005829">
    <property type="term" value="C:cytosol"/>
    <property type="evidence" value="ECO:0007669"/>
    <property type="project" value="UniProtKB-SubCell"/>
</dbReference>
<comment type="cofactor">
    <cofactor evidence="1">
        <name>Zn(2+)</name>
        <dbReference type="ChEBI" id="CHEBI:29105"/>
    </cofactor>
</comment>
<evidence type="ECO:0000313" key="23">
    <source>
        <dbReference type="Proteomes" id="UP001152622"/>
    </source>
</evidence>
<dbReference type="Proteomes" id="UP001152622">
    <property type="component" value="Chromosome 13"/>
</dbReference>
<evidence type="ECO:0000256" key="14">
    <source>
        <dbReference type="ARBA" id="ARBA00023273"/>
    </source>
</evidence>
<keyword evidence="13" id="KW-0206">Cytoskeleton</keyword>
<dbReference type="Gene3D" id="3.40.630.10">
    <property type="entry name" value="Zn peptidases"/>
    <property type="match status" value="1"/>
</dbReference>
<evidence type="ECO:0000256" key="3">
    <source>
        <dbReference type="ARBA" id="ARBA00004120"/>
    </source>
</evidence>
<keyword evidence="10" id="KW-0378">Hydrolase</keyword>
<evidence type="ECO:0000256" key="2">
    <source>
        <dbReference type="ARBA" id="ARBA00004114"/>
    </source>
</evidence>
<keyword evidence="14" id="KW-0966">Cell projection</keyword>
<evidence type="ECO:0000256" key="7">
    <source>
        <dbReference type="ARBA" id="ARBA00022645"/>
    </source>
</evidence>
<evidence type="ECO:0000256" key="12">
    <source>
        <dbReference type="ARBA" id="ARBA00023049"/>
    </source>
</evidence>
<organism evidence="22 23">
    <name type="scientific">Synaphobranchus kaupii</name>
    <name type="common">Kaup's arrowtooth eel</name>
    <dbReference type="NCBI Taxonomy" id="118154"/>
    <lineage>
        <taxon>Eukaryota</taxon>
        <taxon>Metazoa</taxon>
        <taxon>Chordata</taxon>
        <taxon>Craniata</taxon>
        <taxon>Vertebrata</taxon>
        <taxon>Euteleostomi</taxon>
        <taxon>Actinopterygii</taxon>
        <taxon>Neopterygii</taxon>
        <taxon>Teleostei</taxon>
        <taxon>Anguilliformes</taxon>
        <taxon>Synaphobranchidae</taxon>
        <taxon>Synaphobranchus</taxon>
    </lineage>
</organism>
<evidence type="ECO:0000259" key="21">
    <source>
        <dbReference type="PROSITE" id="PS52035"/>
    </source>
</evidence>
<feature type="region of interest" description="Disordered" evidence="20">
    <location>
        <begin position="900"/>
        <end position="934"/>
    </location>
</feature>
<keyword evidence="11" id="KW-0862">Zinc</keyword>
<evidence type="ECO:0000313" key="22">
    <source>
        <dbReference type="EMBL" id="KAJ8344195.1"/>
    </source>
</evidence>
<evidence type="ECO:0000256" key="16">
    <source>
        <dbReference type="ARBA" id="ARBA00041046"/>
    </source>
</evidence>
<dbReference type="GO" id="GO:0004181">
    <property type="term" value="F:metallocarboxypeptidase activity"/>
    <property type="evidence" value="ECO:0007669"/>
    <property type="project" value="InterPro"/>
</dbReference>
<evidence type="ECO:0000256" key="15">
    <source>
        <dbReference type="ARBA" id="ARBA00029302"/>
    </source>
</evidence>
<dbReference type="CDD" id="cd06907">
    <property type="entry name" value="M14_AGBL2-3_like"/>
    <property type="match status" value="1"/>
</dbReference>
<evidence type="ECO:0000256" key="19">
    <source>
        <dbReference type="PROSITE-ProRule" id="PRU01379"/>
    </source>
</evidence>
<dbReference type="InterPro" id="IPR000834">
    <property type="entry name" value="Peptidase_M14"/>
</dbReference>
<feature type="compositionally biased region" description="Basic and acidic residues" evidence="20">
    <location>
        <begin position="1039"/>
        <end position="1055"/>
    </location>
</feature>
<evidence type="ECO:0000256" key="20">
    <source>
        <dbReference type="SAM" id="MobiDB-lite"/>
    </source>
</evidence>
<accession>A0A9Q1ESG8</accession>
<feature type="compositionally biased region" description="Low complexity" evidence="20">
    <location>
        <begin position="686"/>
        <end position="704"/>
    </location>
</feature>
<evidence type="ECO:0000256" key="18">
    <source>
        <dbReference type="ARBA" id="ARBA00043107"/>
    </source>
</evidence>
<comment type="caution">
    <text evidence="22">The sequence shown here is derived from an EMBL/GenBank/DDBJ whole genome shotgun (WGS) entry which is preliminary data.</text>
</comment>
<evidence type="ECO:0000256" key="4">
    <source>
        <dbReference type="ARBA" id="ARBA00004514"/>
    </source>
</evidence>
<keyword evidence="12" id="KW-0482">Metalloprotease</keyword>
<feature type="region of interest" description="Disordered" evidence="20">
    <location>
        <begin position="1026"/>
        <end position="1055"/>
    </location>
</feature>
<feature type="compositionally biased region" description="Polar residues" evidence="20">
    <location>
        <begin position="94"/>
        <end position="104"/>
    </location>
</feature>
<feature type="domain" description="Peptidase M14" evidence="21">
    <location>
        <begin position="378"/>
        <end position="649"/>
    </location>
</feature>
<dbReference type="GO" id="GO:0005814">
    <property type="term" value="C:centriole"/>
    <property type="evidence" value="ECO:0007669"/>
    <property type="project" value="UniProtKB-SubCell"/>
</dbReference>
<evidence type="ECO:0000256" key="11">
    <source>
        <dbReference type="ARBA" id="ARBA00022833"/>
    </source>
</evidence>
<dbReference type="GO" id="GO:0008270">
    <property type="term" value="F:zinc ion binding"/>
    <property type="evidence" value="ECO:0007669"/>
    <property type="project" value="InterPro"/>
</dbReference>
<feature type="active site" description="Proton donor/acceptor" evidence="19">
    <location>
        <position position="613"/>
    </location>
</feature>
<sequence>MAILSSATYPNTQNIYNCPALKTHEMQILVDPYENFMLHHLRHYGLFTDQRAHVKDTVRPTVSKKWERDRDFALSDTGRRVEERREEYWDAPKNSLSSNDSGSDVQEKESTVGQRPFSLPKEEVPRSRQLVFDPDRGFSIPKLREPHRLFTSLSLTSLPQGVRWPIECQVIKEEIQHIEWEPLQPELFYQPTGHERTPLPVGAEKGKVVYHIEPATDTSYFTYARVGGSRGPIRGSASCTSGWGGSSLEFESRFESGNLQKAVQTGLQDYELTLRTDLYTTKHTQWFYFRVRNMKAGATYRFTILNLMKPSSLYGLGMKPLLYSERAAMARGVGWRRAGADIKYYANQSEHEGHALYSLTWTCHFPYEGDTCYFAHCYPYTYSDLRRFLASVTSDPVTAALCKVRVLCRSLAGNAVYVLTVTSPSTSCEAARTKRAVVLTARVHPGETVGSWAMHGLLGFLLSDTADARLLRETFVFKLVPMLNPDGVVVGNYRCSLAGRDPNRNYCTLLRDAFPCVWHTRNMVKRVLAEREVVLYCDFHGHSRKNNVFMYGCENRGNAELRFCERVFPLMLSKNASNKFSYRNCKFKVQKSKEGTGRVVMWKLGITNSYTMESTFGGSTLGDRRGTHFTTQDLKSLGYDFCDTLLDFCDPDPTKVSVCLAELAAMRREAHRRLGRDIDSDASLSDISDLESSTGGSNSTDSNGLPAHLLNIIDKEVLCKKKRLKTRKERTRLRQERVLNNKAKISPLTLKHNASVVPGEAAPKTESQAAAAVAVSDSKREKKDFHLEAVTATCLHFGRPIGTAQPPITEKPDLYGRLYRRLQPRTFSSQPRQQSLHRQLLTADLLSPCGLDHEPNSATRGSIPPPNSLARRSAVVRQLVHCTLFPIFVSPLELLPPCPSTRQTHRPKAVPEATTTSTDSMETKSQEKEGTTGALSVKELDSSHGGAVSDTAANKQAMDTNLFLPDLRKRDLSADLRSRRLSPLALAKAAEVALGFPRVSATAPLLQDPLCPQRSRLQRLQNLNLAKTRLPLSNSTVNTHRDNSPTQPDRTEPQL</sequence>
<comment type="catalytic activity">
    <reaction evidence="15">
        <text>(L-glutamyl)(n+1)-gamma-L-glutamyl-L-glutamyl-[protein] + H2O = (L-glutamyl)(n)-gamma-L-glutamyl-L-glutamyl-[protein] + L-glutamate</text>
        <dbReference type="Rhea" id="RHEA:60004"/>
        <dbReference type="Rhea" id="RHEA-COMP:15519"/>
        <dbReference type="Rhea" id="RHEA-COMP:15675"/>
        <dbReference type="ChEBI" id="CHEBI:15377"/>
        <dbReference type="ChEBI" id="CHEBI:29985"/>
        <dbReference type="ChEBI" id="CHEBI:143623"/>
    </reaction>
    <physiologicalReaction direction="left-to-right" evidence="15">
        <dbReference type="Rhea" id="RHEA:60005"/>
    </physiologicalReaction>
</comment>
<dbReference type="PANTHER" id="PTHR12756">
    <property type="entry name" value="CYTOSOLIC CARBOXYPEPTIDASE"/>
    <property type="match status" value="1"/>
</dbReference>
<comment type="similarity">
    <text evidence="5 19">Belongs to the peptidase M14 family.</text>
</comment>
<dbReference type="OrthoDB" id="10253041at2759"/>
<dbReference type="AlphaFoldDB" id="A0A9Q1ESG8"/>
<dbReference type="GO" id="GO:0006508">
    <property type="term" value="P:proteolysis"/>
    <property type="evidence" value="ECO:0007669"/>
    <property type="project" value="UniProtKB-KW"/>
</dbReference>
<evidence type="ECO:0000256" key="13">
    <source>
        <dbReference type="ARBA" id="ARBA00023212"/>
    </source>
</evidence>
<dbReference type="Pfam" id="PF18027">
    <property type="entry name" value="Pepdidase_M14_N"/>
    <property type="match status" value="1"/>
</dbReference>
<dbReference type="EMBL" id="JAINUF010000013">
    <property type="protein sequence ID" value="KAJ8344195.1"/>
    <property type="molecule type" value="Genomic_DNA"/>
</dbReference>
<dbReference type="Gene3D" id="2.60.40.3120">
    <property type="match status" value="1"/>
</dbReference>
<dbReference type="Pfam" id="PF00246">
    <property type="entry name" value="Peptidase_M14"/>
    <property type="match status" value="1"/>
</dbReference>
<protein>
    <recommendedName>
        <fullName evidence="16">Cytosolic carboxypeptidase 2</fullName>
    </recommendedName>
    <alternativeName>
        <fullName evidence="18">ATP/GTP-binding protein-like 2</fullName>
    </alternativeName>
    <alternativeName>
        <fullName evidence="17">Protein deglutamylase CCP2</fullName>
    </alternativeName>
</protein>
<dbReference type="InterPro" id="IPR050821">
    <property type="entry name" value="Cytosolic_carboxypeptidase"/>
</dbReference>
<evidence type="ECO:0000256" key="9">
    <source>
        <dbReference type="ARBA" id="ARBA00022723"/>
    </source>
</evidence>
<reference evidence="22" key="1">
    <citation type="journal article" date="2023" name="Science">
        <title>Genome structures resolve the early diversification of teleost fishes.</title>
        <authorList>
            <person name="Parey E."/>
            <person name="Louis A."/>
            <person name="Montfort J."/>
            <person name="Bouchez O."/>
            <person name="Roques C."/>
            <person name="Iampietro C."/>
            <person name="Lluch J."/>
            <person name="Castinel A."/>
            <person name="Donnadieu C."/>
            <person name="Desvignes T."/>
            <person name="Floi Bucao C."/>
            <person name="Jouanno E."/>
            <person name="Wen M."/>
            <person name="Mejri S."/>
            <person name="Dirks R."/>
            <person name="Jansen H."/>
            <person name="Henkel C."/>
            <person name="Chen W.J."/>
            <person name="Zahm M."/>
            <person name="Cabau C."/>
            <person name="Klopp C."/>
            <person name="Thompson A.W."/>
            <person name="Robinson-Rechavi M."/>
            <person name="Braasch I."/>
            <person name="Lecointre G."/>
            <person name="Bobe J."/>
            <person name="Postlethwait J.H."/>
            <person name="Berthelot C."/>
            <person name="Roest Crollius H."/>
            <person name="Guiguen Y."/>
        </authorList>
    </citation>
    <scope>NUCLEOTIDE SEQUENCE</scope>
    <source>
        <strain evidence="22">WJC10195</strain>
    </source>
</reference>
<gene>
    <name evidence="22" type="ORF">SKAU_G00315240</name>
</gene>
<feature type="region of interest" description="Disordered" evidence="20">
    <location>
        <begin position="83"/>
        <end position="124"/>
    </location>
</feature>
<dbReference type="PANTHER" id="PTHR12756:SF41">
    <property type="entry name" value="CYTOSOLIC CARBOXYPEPTIDASE 2"/>
    <property type="match status" value="1"/>
</dbReference>